<dbReference type="EMBL" id="GBXM01077203">
    <property type="protein sequence ID" value="JAH31374.1"/>
    <property type="molecule type" value="Transcribed_RNA"/>
</dbReference>
<reference evidence="3" key="1">
    <citation type="submission" date="2014-11" db="EMBL/GenBank/DDBJ databases">
        <authorList>
            <person name="Amaro Gonzalez C."/>
        </authorList>
    </citation>
    <scope>NUCLEOTIDE SEQUENCE</scope>
</reference>
<feature type="signal peptide" evidence="2">
    <location>
        <begin position="1"/>
        <end position="17"/>
    </location>
</feature>
<dbReference type="AlphaFoldDB" id="A0A0E9RQJ7"/>
<evidence type="ECO:0000256" key="2">
    <source>
        <dbReference type="SAM" id="SignalP"/>
    </source>
</evidence>
<evidence type="ECO:0000313" key="3">
    <source>
        <dbReference type="EMBL" id="JAH31374.1"/>
    </source>
</evidence>
<keyword evidence="1" id="KW-0472">Membrane</keyword>
<accession>A0A0E9RQJ7</accession>
<keyword evidence="2" id="KW-0732">Signal</keyword>
<sequence length="53" mass="6437">MTIFLLLALVMKQHCNGCYMRAVYFYFVDLYHACVYLFLIIRADHEFLRGREK</sequence>
<organism evidence="3">
    <name type="scientific">Anguilla anguilla</name>
    <name type="common">European freshwater eel</name>
    <name type="synonym">Muraena anguilla</name>
    <dbReference type="NCBI Taxonomy" id="7936"/>
    <lineage>
        <taxon>Eukaryota</taxon>
        <taxon>Metazoa</taxon>
        <taxon>Chordata</taxon>
        <taxon>Craniata</taxon>
        <taxon>Vertebrata</taxon>
        <taxon>Euteleostomi</taxon>
        <taxon>Actinopterygii</taxon>
        <taxon>Neopterygii</taxon>
        <taxon>Teleostei</taxon>
        <taxon>Anguilliformes</taxon>
        <taxon>Anguillidae</taxon>
        <taxon>Anguilla</taxon>
    </lineage>
</organism>
<evidence type="ECO:0000256" key="1">
    <source>
        <dbReference type="SAM" id="Phobius"/>
    </source>
</evidence>
<keyword evidence="1" id="KW-1133">Transmembrane helix</keyword>
<proteinExistence type="predicted"/>
<reference evidence="3" key="2">
    <citation type="journal article" date="2015" name="Fish Shellfish Immunol.">
        <title>Early steps in the European eel (Anguilla anguilla)-Vibrio vulnificus interaction in the gills: Role of the RtxA13 toxin.</title>
        <authorList>
            <person name="Callol A."/>
            <person name="Pajuelo D."/>
            <person name="Ebbesson L."/>
            <person name="Teles M."/>
            <person name="MacKenzie S."/>
            <person name="Amaro C."/>
        </authorList>
    </citation>
    <scope>NUCLEOTIDE SEQUENCE</scope>
</reference>
<name>A0A0E9RQJ7_ANGAN</name>
<keyword evidence="1" id="KW-0812">Transmembrane</keyword>
<protein>
    <submittedName>
        <fullName evidence="3">Uncharacterized protein</fullName>
    </submittedName>
</protein>
<feature type="transmembrane region" description="Helical" evidence="1">
    <location>
        <begin position="25"/>
        <end position="43"/>
    </location>
</feature>
<feature type="chain" id="PRO_5002432052" evidence="2">
    <location>
        <begin position="18"/>
        <end position="53"/>
    </location>
</feature>